<dbReference type="Gene3D" id="1.10.418.10">
    <property type="entry name" value="Calponin-like domain"/>
    <property type="match status" value="1"/>
</dbReference>
<reference evidence="4" key="1">
    <citation type="submission" date="2021-05" db="EMBL/GenBank/DDBJ databases">
        <title>A free-living protist that lacks canonical eukaryotic 1 DNA replication and segregation systems.</title>
        <authorList>
            <person name="Salas-Leiva D.E."/>
            <person name="Tromer E.C."/>
            <person name="Curtis B.A."/>
            <person name="Jerlstrom-Hultqvist J."/>
            <person name="Kolisko M."/>
            <person name="Yi Z."/>
            <person name="Salas-Leiva J.S."/>
            <person name="Gallot-Lavallee L."/>
            <person name="Kops G.J.P.L."/>
            <person name="Archibald J.M."/>
            <person name="Simpson A.G.B."/>
            <person name="Roger A.J."/>
        </authorList>
    </citation>
    <scope>NUCLEOTIDE SEQUENCE</scope>
    <source>
        <strain evidence="4">BICM</strain>
    </source>
</reference>
<feature type="domain" description="Calponin-homology (CH)" evidence="3">
    <location>
        <begin position="53"/>
        <end position="139"/>
    </location>
</feature>
<evidence type="ECO:0000313" key="5">
    <source>
        <dbReference type="Proteomes" id="UP000717585"/>
    </source>
</evidence>
<keyword evidence="2" id="KW-1133">Transmembrane helix</keyword>
<dbReference type="AlphaFoldDB" id="A0A8J6B6J2"/>
<proteinExistence type="predicted"/>
<dbReference type="InterPro" id="IPR036872">
    <property type="entry name" value="CH_dom_sf"/>
</dbReference>
<dbReference type="OrthoDB" id="21595at2759"/>
<feature type="compositionally biased region" description="Acidic residues" evidence="1">
    <location>
        <begin position="193"/>
        <end position="211"/>
    </location>
</feature>
<dbReference type="InterPro" id="IPR001715">
    <property type="entry name" value="CH_dom"/>
</dbReference>
<evidence type="ECO:0000313" key="4">
    <source>
        <dbReference type="EMBL" id="KAG9394124.1"/>
    </source>
</evidence>
<feature type="region of interest" description="Disordered" evidence="1">
    <location>
        <begin position="164"/>
        <end position="230"/>
    </location>
</feature>
<protein>
    <recommendedName>
        <fullName evidence="3">Calponin-homology (CH) domain-containing protein</fullName>
    </recommendedName>
</protein>
<dbReference type="CDD" id="cd00014">
    <property type="entry name" value="CH_SF"/>
    <property type="match status" value="1"/>
</dbReference>
<feature type="compositionally biased region" description="Basic and acidic residues" evidence="1">
    <location>
        <begin position="164"/>
        <end position="189"/>
    </location>
</feature>
<gene>
    <name evidence="4" type="ORF">J8273_4226</name>
</gene>
<accession>A0A8J6B6J2</accession>
<dbReference type="Proteomes" id="UP000717585">
    <property type="component" value="Unassembled WGS sequence"/>
</dbReference>
<feature type="transmembrane region" description="Helical" evidence="2">
    <location>
        <begin position="266"/>
        <end position="291"/>
    </location>
</feature>
<dbReference type="SUPFAM" id="SSF47576">
    <property type="entry name" value="Calponin-homology domain, CH-domain"/>
    <property type="match status" value="1"/>
</dbReference>
<keyword evidence="2" id="KW-0812">Transmembrane</keyword>
<evidence type="ECO:0000259" key="3">
    <source>
        <dbReference type="Pfam" id="PF00307"/>
    </source>
</evidence>
<evidence type="ECO:0000256" key="2">
    <source>
        <dbReference type="SAM" id="Phobius"/>
    </source>
</evidence>
<keyword evidence="2" id="KW-0472">Membrane</keyword>
<evidence type="ECO:0000256" key="1">
    <source>
        <dbReference type="SAM" id="MobiDB-lite"/>
    </source>
</evidence>
<dbReference type="EMBL" id="JAHDYR010000016">
    <property type="protein sequence ID" value="KAG9394124.1"/>
    <property type="molecule type" value="Genomic_DNA"/>
</dbReference>
<comment type="caution">
    <text evidence="4">The sequence shown here is derived from an EMBL/GenBank/DDBJ whole genome shotgun (WGS) entry which is preliminary data.</text>
</comment>
<sequence length="302" mass="34231">MQNGLKLTESDESITFKRGDFQIMVYANKSKAVGEFIMQSDIGFQLDTSKTVVSQLTTGAALCNLWNKYFIDAQIEGIHENKEIISAHRMYYRQNIENFLDACIDTADMDKNTLFEVNDLAEQANPRAVIDALFALFEKIGETNEDAPKIQDIQRDVQQKSINKEETEIYRDELEAPAEKEPERRERTPAVEPEPEPEVAEEHEQEAEEEPAQPVEKTEQPKGEKSPFVGLVQRWATETATAVVNKAMVTVQNTDKEDIKREAKKFLANLLALPTEVLVTFFILVLLLLVLRAPAEEAVVEN</sequence>
<dbReference type="Pfam" id="PF00307">
    <property type="entry name" value="CH"/>
    <property type="match status" value="1"/>
</dbReference>
<feature type="compositionally biased region" description="Basic and acidic residues" evidence="1">
    <location>
        <begin position="216"/>
        <end position="225"/>
    </location>
</feature>
<keyword evidence="5" id="KW-1185">Reference proteome</keyword>
<name>A0A8J6B6J2_9EUKA</name>
<organism evidence="4 5">
    <name type="scientific">Carpediemonas membranifera</name>
    <dbReference type="NCBI Taxonomy" id="201153"/>
    <lineage>
        <taxon>Eukaryota</taxon>
        <taxon>Metamonada</taxon>
        <taxon>Carpediemonas-like organisms</taxon>
        <taxon>Carpediemonas</taxon>
    </lineage>
</organism>